<dbReference type="Proteomes" id="UP000281553">
    <property type="component" value="Unassembled WGS sequence"/>
</dbReference>
<keyword evidence="3" id="KW-1185">Reference proteome</keyword>
<organism evidence="2 3">
    <name type="scientific">Dibothriocephalus latus</name>
    <name type="common">Fish tapeworm</name>
    <name type="synonym">Diphyllobothrium latum</name>
    <dbReference type="NCBI Taxonomy" id="60516"/>
    <lineage>
        <taxon>Eukaryota</taxon>
        <taxon>Metazoa</taxon>
        <taxon>Spiralia</taxon>
        <taxon>Lophotrochozoa</taxon>
        <taxon>Platyhelminthes</taxon>
        <taxon>Cestoda</taxon>
        <taxon>Eucestoda</taxon>
        <taxon>Diphyllobothriidea</taxon>
        <taxon>Diphyllobothriidae</taxon>
        <taxon>Dibothriocephalus</taxon>
    </lineage>
</organism>
<keyword evidence="1" id="KW-0472">Membrane</keyword>
<accession>A0A3P6TRB1</accession>
<protein>
    <submittedName>
        <fullName evidence="2">Uncharacterized protein</fullName>
    </submittedName>
</protein>
<gene>
    <name evidence="2" type="ORF">DILT_LOCUS3773</name>
</gene>
<feature type="transmembrane region" description="Helical" evidence="1">
    <location>
        <begin position="23"/>
        <end position="45"/>
    </location>
</feature>
<reference evidence="2 3" key="1">
    <citation type="submission" date="2018-11" db="EMBL/GenBank/DDBJ databases">
        <authorList>
            <consortium name="Pathogen Informatics"/>
        </authorList>
    </citation>
    <scope>NUCLEOTIDE SEQUENCE [LARGE SCALE GENOMIC DNA]</scope>
</reference>
<keyword evidence="1" id="KW-0812">Transmembrane</keyword>
<proteinExistence type="predicted"/>
<evidence type="ECO:0000313" key="3">
    <source>
        <dbReference type="Proteomes" id="UP000281553"/>
    </source>
</evidence>
<dbReference type="EMBL" id="UYRU01044235">
    <property type="protein sequence ID" value="VDK85873.1"/>
    <property type="molecule type" value="Genomic_DNA"/>
</dbReference>
<evidence type="ECO:0000313" key="2">
    <source>
        <dbReference type="EMBL" id="VDK85873.1"/>
    </source>
</evidence>
<dbReference type="AlphaFoldDB" id="A0A3P6TRB1"/>
<name>A0A3P6TRB1_DIBLA</name>
<evidence type="ECO:0000256" key="1">
    <source>
        <dbReference type="SAM" id="Phobius"/>
    </source>
</evidence>
<sequence length="122" mass="12990">MCSAANRPINAGTVSVSEVKPNLVMAATSIAYQLTLLLLASLLVASSTSAKPYGDLPRAIEAEEADLEQADSDASYEELLEYLLSRAHAKRGFLTASRLGKRGFLTASRLGKRGMFIGSRLG</sequence>
<keyword evidence="1" id="KW-1133">Transmembrane helix</keyword>